<evidence type="ECO:0000256" key="1">
    <source>
        <dbReference type="SAM" id="MobiDB-lite"/>
    </source>
</evidence>
<organism evidence="2 3">
    <name type="scientific">Nocardia rhizosphaerihabitans</name>
    <dbReference type="NCBI Taxonomy" id="1691570"/>
    <lineage>
        <taxon>Bacteria</taxon>
        <taxon>Bacillati</taxon>
        <taxon>Actinomycetota</taxon>
        <taxon>Actinomycetes</taxon>
        <taxon>Mycobacteriales</taxon>
        <taxon>Nocardiaceae</taxon>
        <taxon>Nocardia</taxon>
    </lineage>
</organism>
<dbReference type="Proteomes" id="UP000658127">
    <property type="component" value="Unassembled WGS sequence"/>
</dbReference>
<proteinExistence type="predicted"/>
<reference evidence="3" key="1">
    <citation type="journal article" date="2019" name="Int. J. Syst. Evol. Microbiol.">
        <title>The Global Catalogue of Microorganisms (GCM) 10K type strain sequencing project: providing services to taxonomists for standard genome sequencing and annotation.</title>
        <authorList>
            <consortium name="The Broad Institute Genomics Platform"/>
            <consortium name="The Broad Institute Genome Sequencing Center for Infectious Disease"/>
            <person name="Wu L."/>
            <person name="Ma J."/>
        </authorList>
    </citation>
    <scope>NUCLEOTIDE SEQUENCE [LARGE SCALE GENOMIC DNA]</scope>
    <source>
        <strain evidence="3">CGMCC 4.7329</strain>
    </source>
</reference>
<dbReference type="EMBL" id="BMNE01000014">
    <property type="protein sequence ID" value="GGN99813.1"/>
    <property type="molecule type" value="Genomic_DNA"/>
</dbReference>
<evidence type="ECO:0008006" key="4">
    <source>
        <dbReference type="Google" id="ProtNLM"/>
    </source>
</evidence>
<gene>
    <name evidence="2" type="ORF">GCM10011610_68120</name>
</gene>
<evidence type="ECO:0000313" key="3">
    <source>
        <dbReference type="Proteomes" id="UP000658127"/>
    </source>
</evidence>
<comment type="caution">
    <text evidence="2">The sequence shown here is derived from an EMBL/GenBank/DDBJ whole genome shotgun (WGS) entry which is preliminary data.</text>
</comment>
<evidence type="ECO:0000313" key="2">
    <source>
        <dbReference type="EMBL" id="GGN99813.1"/>
    </source>
</evidence>
<keyword evidence="3" id="KW-1185">Reference proteome</keyword>
<name>A0ABQ2L268_9NOCA</name>
<protein>
    <recommendedName>
        <fullName evidence="4">Preprotein translocase subunit SecA</fullName>
    </recommendedName>
</protein>
<accession>A0ABQ2L268</accession>
<feature type="region of interest" description="Disordered" evidence="1">
    <location>
        <begin position="1"/>
        <end position="39"/>
    </location>
</feature>
<dbReference type="RefSeq" id="WP_189034629.1">
    <property type="nucleotide sequence ID" value="NZ_BMNE01000014.1"/>
</dbReference>
<sequence>MTPRLGGFPEEEAFGTDQVWLPEQATGRHGTIRSSLPPGPEREALLQEIMAALREQASDPTALVAELRDLVAGKDLTQLINAVAVPASMSLIPDVDSGALDDGPHTWNWAAKIEYLMGIALSVDSSGTEDSLRAVVEQVVSLVGAIFEAEEARIFIDSIDEADDDGAELGFARMQLQMEHLSDRMPGYAVHMEKVDTEVFSRHRQYYIDALGFNPADVMRITRQHSQAVRKRFYSAMASLRASVDAGGEADISAVIDGLNAASIWTAEAVAESTGSDVGEIRAMLDFFSATYECQPDFRLPGDDNIVRSRPCITLGEGQYLVPDPWALPAALHDRLATDPKTATYDPVKYHRHRQLAHERLVEAALARIFGKAHVHAGQYYTSTAYGDGEIDALVSGEWPLVVEAKAHSLTEAGRRGRRDRVLSRVDDMLGKALDQTDRATTYILDEGGREFSLKKGGKMREILPSTVSGVTSIVVTFERMDPIATYGAAIAGSAKRPTWVLGVGDLLVVADLLPDPAAFHHYARLRAAMADDRVIAACESDVLGSYFYDRVQPLLTQEGGDQVLRVVGYASGQINRYYTNLEMGLPAAEAPTTGVPSDIAVALSATVDNVGWAGCTQAVMLAEPSTWTKWGRFTRRHKGKGEFKATERLTITTSEDQSAVEALDGISLLRVGRANSG</sequence>